<dbReference type="GeneID" id="8045962"/>
<organism evidence="2 3">
    <name type="scientific">Candida dubliniensis (strain CD36 / ATCC MYA-646 / CBS 7987 / NCPF 3949 / NRRL Y-17841)</name>
    <name type="common">Yeast</name>
    <dbReference type="NCBI Taxonomy" id="573826"/>
    <lineage>
        <taxon>Eukaryota</taxon>
        <taxon>Fungi</taxon>
        <taxon>Dikarya</taxon>
        <taxon>Ascomycota</taxon>
        <taxon>Saccharomycotina</taxon>
        <taxon>Pichiomycetes</taxon>
        <taxon>Debaryomycetaceae</taxon>
        <taxon>Candida/Lodderomyces clade</taxon>
        <taxon>Candida</taxon>
    </lineage>
</organism>
<dbReference type="OrthoDB" id="5357220at2759"/>
<gene>
    <name evidence="1" type="ordered locus">Cd36_19310</name>
    <name evidence="2" type="ORF">CD36_19310</name>
</gene>
<protein>
    <submittedName>
        <fullName evidence="2">Cell division control protein, putative</fullName>
    </submittedName>
</protein>
<dbReference type="GO" id="GO:0051301">
    <property type="term" value="P:cell division"/>
    <property type="evidence" value="ECO:0007669"/>
    <property type="project" value="UniProtKB-KW"/>
</dbReference>
<dbReference type="InterPro" id="IPR012535">
    <property type="entry name" value="Cell_div_Cdc14"/>
</dbReference>
<dbReference type="AlphaFoldDB" id="B9WBE0"/>
<dbReference type="Pfam" id="PF08045">
    <property type="entry name" value="CDC14"/>
    <property type="match status" value="1"/>
</dbReference>
<keyword evidence="2" id="KW-0132">Cell division</keyword>
<dbReference type="CGD" id="CAL0000160088">
    <property type="gene designation" value="Cd36_19310"/>
</dbReference>
<reference evidence="2 3" key="1">
    <citation type="journal article" date="2009" name="Genome Res.">
        <title>Comparative genomics of the fungal pathogens Candida dubliniensis and Candida albicans.</title>
        <authorList>
            <person name="Jackson A.P."/>
            <person name="Gamble J.A."/>
            <person name="Yeomans T."/>
            <person name="Moran G.P."/>
            <person name="Saunders D."/>
            <person name="Harris D."/>
            <person name="Aslett M."/>
            <person name="Barrell J.F."/>
            <person name="Butler G."/>
            <person name="Citiulo F."/>
            <person name="Coleman D.C."/>
            <person name="de Groot P.W.J."/>
            <person name="Goodwin T.J."/>
            <person name="Quail M.A."/>
            <person name="McQuillan J."/>
            <person name="Munro C.A."/>
            <person name="Pain A."/>
            <person name="Poulter R.T."/>
            <person name="Rajandream M.A."/>
            <person name="Renauld H."/>
            <person name="Spiering M.J."/>
            <person name="Tivey A."/>
            <person name="Gow N.A.R."/>
            <person name="Barrell B."/>
            <person name="Sullivan D.J."/>
            <person name="Berriman M."/>
        </authorList>
    </citation>
    <scope>NUCLEOTIDE SEQUENCE [LARGE SCALE GENOMIC DNA]</scope>
    <source>
        <strain evidence="3">CD36 / ATCC MYA-646 / CBS 7987 / NCPF 3949 / NRRL Y-17841</strain>
    </source>
</reference>
<dbReference type="Proteomes" id="UP000002605">
    <property type="component" value="Chromosome 2"/>
</dbReference>
<keyword evidence="3" id="KW-1185">Reference proteome</keyword>
<evidence type="ECO:0000313" key="3">
    <source>
        <dbReference type="Proteomes" id="UP000002605"/>
    </source>
</evidence>
<dbReference type="PANTHER" id="PTHR34065">
    <property type="entry name" value="CELL DIVISION CONTROL PROTEIN 14"/>
    <property type="match status" value="1"/>
</dbReference>
<name>B9WBE0_CANDC</name>
<dbReference type="VEuPathDB" id="FungiDB:CD36_19310"/>
<dbReference type="PANTHER" id="PTHR34065:SF1">
    <property type="entry name" value="CELL DIVISION CONTROL PROTEIN 14"/>
    <property type="match status" value="1"/>
</dbReference>
<sequence>MEQELIQIINLLTSNELPTVITGLEQTHQLLMSLLPSIKQYQNLLMNTNNNSASLMYNQRHIKQNRDLQQLIQFQISQDNFQYNLIQYLLPIYDKYKLSLNDYLLSNQIIQGILLIHPNSKRIFNINQHNMKIILDLLDGCNNKDTTNDNIKLSISLISTLIHVLLKNYDNYRIFENLNGCSILIKHFKLSSFENINDQTNTNTNTNSSNNEDEELNNNLNFKIIEFLMLYLSEEIDNTNPNGGGKSIQEKSQFFINDFPEIDSLIENLNQLNNL</sequence>
<dbReference type="eggNOG" id="ENOG502S6JC">
    <property type="taxonomic scope" value="Eukaryota"/>
</dbReference>
<evidence type="ECO:0000313" key="2">
    <source>
        <dbReference type="EMBL" id="CAX43711.1"/>
    </source>
</evidence>
<proteinExistence type="predicted"/>
<dbReference type="EMBL" id="FM992689">
    <property type="protein sequence ID" value="CAX43711.1"/>
    <property type="molecule type" value="Genomic_DNA"/>
</dbReference>
<dbReference type="KEGG" id="cdu:CD36_19310"/>
<accession>B9WBE0</accession>
<keyword evidence="2" id="KW-0131">Cell cycle</keyword>
<dbReference type="HOGENOM" id="CLU_1069869_0_0_1"/>
<dbReference type="RefSeq" id="XP_002418410.1">
    <property type="nucleotide sequence ID" value="XM_002418365.1"/>
</dbReference>
<evidence type="ECO:0000313" key="1">
    <source>
        <dbReference type="CGD" id="CAL0000160088"/>
    </source>
</evidence>